<keyword evidence="1" id="KW-0472">Membrane</keyword>
<comment type="caution">
    <text evidence="2">The sequence shown here is derived from an EMBL/GenBank/DDBJ whole genome shotgun (WGS) entry which is preliminary data.</text>
</comment>
<reference evidence="2 3" key="1">
    <citation type="submission" date="2017-09" db="EMBL/GenBank/DDBJ databases">
        <title>High-quality draft genome sequence of Butyrivibrio fibrisolvens INBov1, isolated from cow rumen.</title>
        <authorList>
            <person name="Rodriguez Hernaez J."/>
            <person name="Rivarola M."/>
            <person name="Paniego N."/>
            <person name="Cravero S."/>
            <person name="Ceron Cucchi M."/>
            <person name="Martinez M.C."/>
        </authorList>
    </citation>
    <scope>NUCLEOTIDE SEQUENCE [LARGE SCALE GENOMIC DNA]</scope>
    <source>
        <strain evidence="2 3">INBov1</strain>
    </source>
</reference>
<name>A0A317FZF1_BUTFI</name>
<feature type="transmembrane region" description="Helical" evidence="1">
    <location>
        <begin position="354"/>
        <end position="373"/>
    </location>
</feature>
<sequence length="402" mass="45389">MILSCKNCGARIVYNPGTGRLQCEYCDSSFDISEYNIKDDYKEEAPVHESKIYGGDINSDNMECMIYRCSACGAEISVNGVEASTFCVYCGSPNVIFSRVARLKKPQKILPFYLTKQHAEHLIRKKINSGFFIPNEIKNFHTEMIRGIYIPYYVTNVAYRDSAVVESEVGSGKTRHKTYSLRSGYCIFDHMTTDASTRLSDSLSVKLEPYNLTVLRDFNINYLTGFYSDLSDVAPKEACRTAIDRSEHLFTDALLESVRGSDKKIITHNPEYLVKNEPMKVMLPAWFLTFRYNDKPYTILVNGQTGKVIGGIPWDQKRFWAVFAILAVIISLIALPIIGSILDYESVRRSSSSIGKMIISMVFTIIAISITGIKKLKKVLSSIRLTSEKTLTRYVSKRQNGG</sequence>
<keyword evidence="1" id="KW-0812">Transmembrane</keyword>
<evidence type="ECO:0000313" key="3">
    <source>
        <dbReference type="Proteomes" id="UP000245488"/>
    </source>
</evidence>
<evidence type="ECO:0000256" key="1">
    <source>
        <dbReference type="SAM" id="Phobius"/>
    </source>
</evidence>
<feature type="transmembrane region" description="Helical" evidence="1">
    <location>
        <begin position="319"/>
        <end position="342"/>
    </location>
</feature>
<dbReference type="EMBL" id="NXNG01000001">
    <property type="protein sequence ID" value="PWT26637.1"/>
    <property type="molecule type" value="Genomic_DNA"/>
</dbReference>
<proteinExistence type="predicted"/>
<protein>
    <recommendedName>
        <fullName evidence="4">Replication restart DNA helicase PriA</fullName>
    </recommendedName>
</protein>
<dbReference type="AlphaFoldDB" id="A0A317FZF1"/>
<dbReference type="Gene3D" id="2.20.28.30">
    <property type="entry name" value="RNA polymerase ii, chain L"/>
    <property type="match status" value="1"/>
</dbReference>
<evidence type="ECO:0008006" key="4">
    <source>
        <dbReference type="Google" id="ProtNLM"/>
    </source>
</evidence>
<dbReference type="Proteomes" id="UP000245488">
    <property type="component" value="Chromosome"/>
</dbReference>
<keyword evidence="1" id="KW-1133">Transmembrane helix</keyword>
<accession>A0A317FZF1</accession>
<evidence type="ECO:0000313" key="2">
    <source>
        <dbReference type="EMBL" id="PWT26637.1"/>
    </source>
</evidence>
<gene>
    <name evidence="2" type="ORF">CPT75_05600</name>
</gene>
<organism evidence="2 3">
    <name type="scientific">Butyrivibrio fibrisolvens</name>
    <dbReference type="NCBI Taxonomy" id="831"/>
    <lineage>
        <taxon>Bacteria</taxon>
        <taxon>Bacillati</taxon>
        <taxon>Bacillota</taxon>
        <taxon>Clostridia</taxon>
        <taxon>Lachnospirales</taxon>
        <taxon>Lachnospiraceae</taxon>
        <taxon>Butyrivibrio</taxon>
    </lineage>
</organism>
<keyword evidence="3" id="KW-1185">Reference proteome</keyword>
<dbReference type="RefSeq" id="WP_110072390.1">
    <property type="nucleotide sequence ID" value="NZ_CM009896.1"/>
</dbReference>